<keyword evidence="3" id="KW-1185">Reference proteome</keyword>
<dbReference type="EMBL" id="JARAKH010000028">
    <property type="protein sequence ID" value="KAK8389086.1"/>
    <property type="molecule type" value="Genomic_DNA"/>
</dbReference>
<sequence length="147" mass="15936">MIKNMWFSFQFLERCKTTHALGRPGQPDEVAVTIAFLASDDASFITGVTVPVDDHLWCHPSNGIYTWGVRNNSVTDSSDSDTESDGDNDTGDKGLVAQDYHSANDSNVEDLLPLTNLSVPILGQSLMVGGLISTLFGLSTFHAATKW</sequence>
<protein>
    <submittedName>
        <fullName evidence="2">Uncharacterized protein</fullName>
    </submittedName>
</protein>
<dbReference type="PANTHER" id="PTHR43975:SF2">
    <property type="entry name" value="EG:BACR7A4.14 PROTEIN-RELATED"/>
    <property type="match status" value="1"/>
</dbReference>
<dbReference type="SUPFAM" id="SSF51735">
    <property type="entry name" value="NAD(P)-binding Rossmann-fold domains"/>
    <property type="match status" value="1"/>
</dbReference>
<dbReference type="PANTHER" id="PTHR43975">
    <property type="entry name" value="ZGC:101858"/>
    <property type="match status" value="1"/>
</dbReference>
<organism evidence="2 3">
    <name type="scientific">Scylla paramamosain</name>
    <name type="common">Mud crab</name>
    <dbReference type="NCBI Taxonomy" id="85552"/>
    <lineage>
        <taxon>Eukaryota</taxon>
        <taxon>Metazoa</taxon>
        <taxon>Ecdysozoa</taxon>
        <taxon>Arthropoda</taxon>
        <taxon>Crustacea</taxon>
        <taxon>Multicrustacea</taxon>
        <taxon>Malacostraca</taxon>
        <taxon>Eumalacostraca</taxon>
        <taxon>Eucarida</taxon>
        <taxon>Decapoda</taxon>
        <taxon>Pleocyemata</taxon>
        <taxon>Brachyura</taxon>
        <taxon>Eubrachyura</taxon>
        <taxon>Portunoidea</taxon>
        <taxon>Portunidae</taxon>
        <taxon>Portuninae</taxon>
        <taxon>Scylla</taxon>
    </lineage>
</organism>
<reference evidence="2 3" key="1">
    <citation type="submission" date="2023-03" db="EMBL/GenBank/DDBJ databases">
        <title>High-quality genome of Scylla paramamosain provides insights in environmental adaptation.</title>
        <authorList>
            <person name="Zhang L."/>
        </authorList>
    </citation>
    <scope>NUCLEOTIDE SEQUENCE [LARGE SCALE GENOMIC DNA]</scope>
    <source>
        <strain evidence="2">LZ_2023a</strain>
        <tissue evidence="2">Muscle</tissue>
    </source>
</reference>
<dbReference type="InterPro" id="IPR036291">
    <property type="entry name" value="NAD(P)-bd_dom_sf"/>
</dbReference>
<proteinExistence type="predicted"/>
<name>A0AAW0TNS3_SCYPA</name>
<feature type="region of interest" description="Disordered" evidence="1">
    <location>
        <begin position="75"/>
        <end position="95"/>
    </location>
</feature>
<dbReference type="AlphaFoldDB" id="A0AAW0TNS3"/>
<dbReference type="Proteomes" id="UP001487740">
    <property type="component" value="Unassembled WGS sequence"/>
</dbReference>
<evidence type="ECO:0000313" key="2">
    <source>
        <dbReference type="EMBL" id="KAK8389086.1"/>
    </source>
</evidence>
<dbReference type="Pfam" id="PF13561">
    <property type="entry name" value="adh_short_C2"/>
    <property type="match status" value="1"/>
</dbReference>
<evidence type="ECO:0000313" key="3">
    <source>
        <dbReference type="Proteomes" id="UP001487740"/>
    </source>
</evidence>
<evidence type="ECO:0000256" key="1">
    <source>
        <dbReference type="SAM" id="MobiDB-lite"/>
    </source>
</evidence>
<comment type="caution">
    <text evidence="2">The sequence shown here is derived from an EMBL/GenBank/DDBJ whole genome shotgun (WGS) entry which is preliminary data.</text>
</comment>
<gene>
    <name evidence="2" type="ORF">O3P69_020810</name>
</gene>
<dbReference type="InterPro" id="IPR002347">
    <property type="entry name" value="SDR_fam"/>
</dbReference>
<feature type="compositionally biased region" description="Acidic residues" evidence="1">
    <location>
        <begin position="78"/>
        <end position="89"/>
    </location>
</feature>
<accession>A0AAW0TNS3</accession>
<dbReference type="Gene3D" id="3.40.50.720">
    <property type="entry name" value="NAD(P)-binding Rossmann-like Domain"/>
    <property type="match status" value="1"/>
</dbReference>